<keyword evidence="17" id="KW-1185">Reference proteome</keyword>
<dbReference type="SMART" id="SM01407">
    <property type="entry name" value="NAC"/>
    <property type="match status" value="1"/>
</dbReference>
<evidence type="ECO:0000256" key="1">
    <source>
        <dbReference type="ARBA" id="ARBA00004123"/>
    </source>
</evidence>
<evidence type="ECO:0000256" key="6">
    <source>
        <dbReference type="ARBA" id="ARBA00022490"/>
    </source>
</evidence>
<comment type="subcellular location">
    <subcellularLocation>
        <location evidence="2">Cytoplasm</location>
    </subcellularLocation>
    <subcellularLocation>
        <location evidence="1">Nucleus</location>
    </subcellularLocation>
</comment>
<dbReference type="InterPro" id="IPR016181">
    <property type="entry name" value="Acyl_CoA_acyltransferase"/>
</dbReference>
<keyword evidence="5" id="KW-0813">Transport</keyword>
<dbReference type="PROSITE" id="PS51151">
    <property type="entry name" value="NAC_AB"/>
    <property type="match status" value="1"/>
</dbReference>
<evidence type="ECO:0000256" key="12">
    <source>
        <dbReference type="RuleBase" id="RU361272"/>
    </source>
</evidence>
<evidence type="ECO:0000256" key="7">
    <source>
        <dbReference type="ARBA" id="ARBA00022491"/>
    </source>
</evidence>
<feature type="region of interest" description="Disordered" evidence="13">
    <location>
        <begin position="183"/>
        <end position="202"/>
    </location>
</feature>
<evidence type="ECO:0000256" key="10">
    <source>
        <dbReference type="ARBA" id="ARBA00023163"/>
    </source>
</evidence>
<dbReference type="OrthoDB" id="4738875at2759"/>
<organism evidence="16 17">
    <name type="scientific">Cercospora berteroae</name>
    <dbReference type="NCBI Taxonomy" id="357750"/>
    <lineage>
        <taxon>Eukaryota</taxon>
        <taxon>Fungi</taxon>
        <taxon>Dikarya</taxon>
        <taxon>Ascomycota</taxon>
        <taxon>Pezizomycotina</taxon>
        <taxon>Dothideomycetes</taxon>
        <taxon>Dothideomycetidae</taxon>
        <taxon>Mycosphaerellales</taxon>
        <taxon>Mycosphaerellaceae</taxon>
        <taxon>Cercospora</taxon>
    </lineage>
</organism>
<evidence type="ECO:0000256" key="9">
    <source>
        <dbReference type="ARBA" id="ARBA00023015"/>
    </source>
</evidence>
<keyword evidence="8" id="KW-0653">Protein transport</keyword>
<proteinExistence type="inferred from homology"/>
<dbReference type="Pfam" id="PF01849">
    <property type="entry name" value="NAC"/>
    <property type="match status" value="1"/>
</dbReference>
<feature type="domain" description="N-acetyltransferase" evidence="15">
    <location>
        <begin position="3"/>
        <end position="215"/>
    </location>
</feature>
<keyword evidence="7" id="KW-0678">Repressor</keyword>
<dbReference type="Proteomes" id="UP000237631">
    <property type="component" value="Unassembled WGS sequence"/>
</dbReference>
<dbReference type="InterPro" id="IPR000182">
    <property type="entry name" value="GNAT_dom"/>
</dbReference>
<comment type="similarity">
    <text evidence="3 12">Belongs to the NAC-beta family.</text>
</comment>
<keyword evidence="11" id="KW-0539">Nucleus</keyword>
<comment type="subunit">
    <text evidence="12">Part of the nascent polypeptide-associated complex (NAC).</text>
</comment>
<dbReference type="PANTHER" id="PTHR10351">
    <property type="entry name" value="TRANSCRIPTION FACTOR BTF3 FAMILY MEMBER"/>
    <property type="match status" value="1"/>
</dbReference>
<feature type="domain" description="NAC-A/B" evidence="14">
    <location>
        <begin position="199"/>
        <end position="264"/>
    </location>
</feature>
<dbReference type="GO" id="GO:0015031">
    <property type="term" value="P:protein transport"/>
    <property type="evidence" value="ECO:0007669"/>
    <property type="project" value="UniProtKB-KW"/>
</dbReference>
<keyword evidence="6" id="KW-0963">Cytoplasm</keyword>
<dbReference type="InterPro" id="IPR039370">
    <property type="entry name" value="BTF3"/>
</dbReference>
<evidence type="ECO:0000313" key="16">
    <source>
        <dbReference type="EMBL" id="PPJ51051.1"/>
    </source>
</evidence>
<dbReference type="Pfam" id="PF00583">
    <property type="entry name" value="Acetyltransf_1"/>
    <property type="match status" value="1"/>
</dbReference>
<protein>
    <recommendedName>
        <fullName evidence="4 12">Nascent polypeptide-associated complex subunit beta</fullName>
    </recommendedName>
</protein>
<dbReference type="EMBL" id="PNEN01001768">
    <property type="protein sequence ID" value="PPJ51051.1"/>
    <property type="molecule type" value="Genomic_DNA"/>
</dbReference>
<keyword evidence="10 12" id="KW-0804">Transcription</keyword>
<dbReference type="PROSITE" id="PS51186">
    <property type="entry name" value="GNAT"/>
    <property type="match status" value="1"/>
</dbReference>
<dbReference type="GO" id="GO:0005634">
    <property type="term" value="C:nucleus"/>
    <property type="evidence" value="ECO:0007669"/>
    <property type="project" value="UniProtKB-SubCell"/>
</dbReference>
<dbReference type="GO" id="GO:0005737">
    <property type="term" value="C:cytoplasm"/>
    <property type="evidence" value="ECO:0007669"/>
    <property type="project" value="UniProtKB-SubCell"/>
</dbReference>
<sequence>MPIIATPANDEDIPRLFEIACSAFARNEHVWDIMWPEHWTPEGRAAGAARMLETKRTTPSTTYLKAVDTETNEIVGMAKWNLWENHKVVSSDPKKEWYFNDEKEWRYAKGIMESFLEERNKAIEERNGTLVSLDILTVDPKWQRKGVGEVLVKWGIEEADKRGVEAIVESSVFGRRLYEKNGGKGTPRRKVKKVNRTGGGDDKKLQAALKKMNVQPIPAIEEVNMFKQDGNVIHFSAPKVHASVPSNTFAIYGNGEDKELTELVPGILNQLGPDSLASLRKLAESYQSMQKSAEGEDKKDDDDDEIPDLVEGENFESKNDVE</sequence>
<dbReference type="STRING" id="357750.A0A2S6BUB7"/>
<gene>
    <name evidence="16" type="ORF">CBER1_07535</name>
</gene>
<feature type="region of interest" description="Disordered" evidence="13">
    <location>
        <begin position="285"/>
        <end position="322"/>
    </location>
</feature>
<dbReference type="GO" id="GO:0016747">
    <property type="term" value="F:acyltransferase activity, transferring groups other than amino-acyl groups"/>
    <property type="evidence" value="ECO:0007669"/>
    <property type="project" value="InterPro"/>
</dbReference>
<dbReference type="FunFam" id="2.20.70.30:FF:000003">
    <property type="entry name" value="Nascent polypeptide-associated complex subunit beta"/>
    <property type="match status" value="1"/>
</dbReference>
<dbReference type="InterPro" id="IPR002715">
    <property type="entry name" value="Nas_poly-pep-assoc_cplx_dom"/>
</dbReference>
<keyword evidence="9 12" id="KW-0805">Transcription regulation</keyword>
<reference evidence="17" key="1">
    <citation type="journal article" date="2017" name="bioRxiv">
        <title>Conservation of a gene cluster reveals novel cercosporin biosynthetic mechanisms and extends production to the genus Colletotrichum.</title>
        <authorList>
            <person name="de Jonge R."/>
            <person name="Ebert M.K."/>
            <person name="Huitt-Roehl C.R."/>
            <person name="Pal P."/>
            <person name="Suttle J.C."/>
            <person name="Spanner R.E."/>
            <person name="Neubauer J.D."/>
            <person name="Jurick W.M.II."/>
            <person name="Stott K.A."/>
            <person name="Secor G.A."/>
            <person name="Thomma B.P.H.J."/>
            <person name="Van de Peer Y."/>
            <person name="Townsend C.A."/>
            <person name="Bolton M.D."/>
        </authorList>
    </citation>
    <scope>NUCLEOTIDE SEQUENCE [LARGE SCALE GENOMIC DNA]</scope>
    <source>
        <strain evidence="17">CBS538.71</strain>
    </source>
</reference>
<dbReference type="InterPro" id="IPR038187">
    <property type="entry name" value="NAC_A/B_dom_sf"/>
</dbReference>
<evidence type="ECO:0000259" key="15">
    <source>
        <dbReference type="PROSITE" id="PS51186"/>
    </source>
</evidence>
<evidence type="ECO:0000256" key="2">
    <source>
        <dbReference type="ARBA" id="ARBA00004496"/>
    </source>
</evidence>
<feature type="compositionally biased region" description="Basic residues" evidence="13">
    <location>
        <begin position="186"/>
        <end position="195"/>
    </location>
</feature>
<evidence type="ECO:0000256" key="11">
    <source>
        <dbReference type="ARBA" id="ARBA00023242"/>
    </source>
</evidence>
<dbReference type="CDD" id="cd04301">
    <property type="entry name" value="NAT_SF"/>
    <property type="match status" value="1"/>
</dbReference>
<dbReference type="AlphaFoldDB" id="A0A2S6BUB7"/>
<evidence type="ECO:0000259" key="14">
    <source>
        <dbReference type="PROSITE" id="PS51151"/>
    </source>
</evidence>
<evidence type="ECO:0000256" key="3">
    <source>
        <dbReference type="ARBA" id="ARBA00005296"/>
    </source>
</evidence>
<dbReference type="Gene3D" id="2.20.70.30">
    <property type="entry name" value="Nascent polypeptide-associated complex domain"/>
    <property type="match status" value="1"/>
</dbReference>
<comment type="caution">
    <text evidence="16">The sequence shown here is derived from an EMBL/GenBank/DDBJ whole genome shotgun (WGS) entry which is preliminary data.</text>
</comment>
<evidence type="ECO:0000256" key="8">
    <source>
        <dbReference type="ARBA" id="ARBA00022927"/>
    </source>
</evidence>
<evidence type="ECO:0000256" key="5">
    <source>
        <dbReference type="ARBA" id="ARBA00022448"/>
    </source>
</evidence>
<evidence type="ECO:0000256" key="4">
    <source>
        <dbReference type="ARBA" id="ARBA00022192"/>
    </source>
</evidence>
<dbReference type="Gene3D" id="3.40.630.30">
    <property type="match status" value="1"/>
</dbReference>
<accession>A0A2S6BUB7</accession>
<evidence type="ECO:0000256" key="13">
    <source>
        <dbReference type="SAM" id="MobiDB-lite"/>
    </source>
</evidence>
<feature type="compositionally biased region" description="Acidic residues" evidence="13">
    <location>
        <begin position="299"/>
        <end position="314"/>
    </location>
</feature>
<evidence type="ECO:0000313" key="17">
    <source>
        <dbReference type="Proteomes" id="UP000237631"/>
    </source>
</evidence>
<dbReference type="SUPFAM" id="SSF55729">
    <property type="entry name" value="Acyl-CoA N-acyltransferases (Nat)"/>
    <property type="match status" value="1"/>
</dbReference>
<dbReference type="CDD" id="cd22055">
    <property type="entry name" value="NAC_BTF3"/>
    <property type="match status" value="1"/>
</dbReference>
<name>A0A2S6BUB7_9PEZI</name>